<feature type="transmembrane region" description="Helical" evidence="6">
    <location>
        <begin position="265"/>
        <end position="286"/>
    </location>
</feature>
<evidence type="ECO:0000256" key="6">
    <source>
        <dbReference type="SAM" id="Phobius"/>
    </source>
</evidence>
<dbReference type="Pfam" id="PF00672">
    <property type="entry name" value="HAMP"/>
    <property type="match status" value="1"/>
</dbReference>
<keyword evidence="6" id="KW-0812">Transmembrane</keyword>
<accession>A0A3N5Z9G0</accession>
<dbReference type="SMART" id="SM01358">
    <property type="entry name" value="HBM"/>
    <property type="match status" value="1"/>
</dbReference>
<evidence type="ECO:0000313" key="9">
    <source>
        <dbReference type="EMBL" id="RPJ65868.1"/>
    </source>
</evidence>
<dbReference type="Pfam" id="PF00015">
    <property type="entry name" value="MCPsignal"/>
    <property type="match status" value="1"/>
</dbReference>
<dbReference type="SUPFAM" id="SSF58104">
    <property type="entry name" value="Methyl-accepting chemotaxis protein (MCP) signaling domain"/>
    <property type="match status" value="1"/>
</dbReference>
<evidence type="ECO:0000256" key="3">
    <source>
        <dbReference type="ARBA" id="ARBA00029447"/>
    </source>
</evidence>
<comment type="caution">
    <text evidence="9">The sequence shown here is derived from an EMBL/GenBank/DDBJ whole genome shotgun (WGS) entry which is preliminary data.</text>
</comment>
<sequence length="612" mass="67217">MQLTIQQKLIAMGAAVVIALAIILIQSLVTSSQLSNLQSLHADIKELQITMLQLRRNEKDFLMRQDAKYLETFSQNSDNAQRLSARVIEELKTEGESTSRMQGIRADLVEYLSIFQKLVERSKTRGLDKDSGHYGLLRTATHNMEAEIEKLGDLDSHVKVLTLRRHEKDFILRMDEKYVGRHQQVAQQLAQQISGLPAQYLQTYVKEFADFVAIEKEIGLDSKSGIRGEMRATVHKVEEALEQESTQLNAYIEDKYASTATLSTIIMIVISLILVAILAAIAYQVIMPLKSISQEITNIRKSNDLSRRVRESNDEIGTVAKNFNIFMEHFQNLIRNINEAVYSLKLATETVSSSVSKTSDGLLIQSQESDMVATAVTELGASASEIAQNAQSTSDRTEQATNNAKNGNNKLNQTISNVQGLSEQLVEAGTVMQQLEEKSNGITSVLDVIRGIAEQTNLLALNAAIEAARAGEQGRGFAVVADEVRTLAVRTQESTSEITAIIEELQASTSSIAKTVEVCKESGVESANMATEAGTVLNLIVDDMNAIAMMTAEIASAVTEQSTVVQDVDQNIVRIRDVGEQVAADSQENAKASQQVAELAQVLHEEAKVFKV</sequence>
<proteinExistence type="inferred from homology"/>
<feature type="domain" description="Methyl-accepting transducer" evidence="7">
    <location>
        <begin position="340"/>
        <end position="576"/>
    </location>
</feature>
<dbReference type="CDD" id="cd11386">
    <property type="entry name" value="MCP_signal"/>
    <property type="match status" value="1"/>
</dbReference>
<dbReference type="PANTHER" id="PTHR32089">
    <property type="entry name" value="METHYL-ACCEPTING CHEMOTAXIS PROTEIN MCPB"/>
    <property type="match status" value="1"/>
</dbReference>
<dbReference type="RefSeq" id="WP_124028499.1">
    <property type="nucleotide sequence ID" value="NZ_JBHRSN010000007.1"/>
</dbReference>
<evidence type="ECO:0000256" key="2">
    <source>
        <dbReference type="ARBA" id="ARBA00023224"/>
    </source>
</evidence>
<dbReference type="GO" id="GO:0006935">
    <property type="term" value="P:chemotaxis"/>
    <property type="evidence" value="ECO:0007669"/>
    <property type="project" value="UniProtKB-ARBA"/>
</dbReference>
<keyword evidence="6" id="KW-1133">Transmembrane helix</keyword>
<comment type="subcellular location">
    <subcellularLocation>
        <location evidence="1">Membrane</location>
    </subcellularLocation>
</comment>
<dbReference type="InterPro" id="IPR032255">
    <property type="entry name" value="HBM"/>
</dbReference>
<dbReference type="GO" id="GO:0007165">
    <property type="term" value="P:signal transduction"/>
    <property type="evidence" value="ECO:0007669"/>
    <property type="project" value="UniProtKB-KW"/>
</dbReference>
<evidence type="ECO:0000256" key="5">
    <source>
        <dbReference type="SAM" id="MobiDB-lite"/>
    </source>
</evidence>
<evidence type="ECO:0000313" key="10">
    <source>
        <dbReference type="Proteomes" id="UP000275281"/>
    </source>
</evidence>
<feature type="domain" description="HAMP" evidence="8">
    <location>
        <begin position="283"/>
        <end position="335"/>
    </location>
</feature>
<name>A0A3N5Z9G0_9ALTE</name>
<dbReference type="OrthoDB" id="8724845at2"/>
<dbReference type="EMBL" id="RPOK01000004">
    <property type="protein sequence ID" value="RPJ65868.1"/>
    <property type="molecule type" value="Genomic_DNA"/>
</dbReference>
<evidence type="ECO:0000259" key="7">
    <source>
        <dbReference type="PROSITE" id="PS50111"/>
    </source>
</evidence>
<protein>
    <submittedName>
        <fullName evidence="9">Methyl-accepting chemotaxis protein</fullName>
    </submittedName>
</protein>
<dbReference type="SMART" id="SM00283">
    <property type="entry name" value="MA"/>
    <property type="match status" value="1"/>
</dbReference>
<gene>
    <name evidence="9" type="ORF">DRW07_13735</name>
</gene>
<dbReference type="CDD" id="cd06225">
    <property type="entry name" value="HAMP"/>
    <property type="match status" value="1"/>
</dbReference>
<evidence type="ECO:0000259" key="8">
    <source>
        <dbReference type="PROSITE" id="PS50885"/>
    </source>
</evidence>
<keyword evidence="2 4" id="KW-0807">Transducer</keyword>
<dbReference type="InterPro" id="IPR004089">
    <property type="entry name" value="MCPsignal_dom"/>
</dbReference>
<keyword evidence="6" id="KW-0472">Membrane</keyword>
<dbReference type="Gene3D" id="1.10.287.950">
    <property type="entry name" value="Methyl-accepting chemotaxis protein"/>
    <property type="match status" value="1"/>
</dbReference>
<feature type="region of interest" description="Disordered" evidence="5">
    <location>
        <begin position="389"/>
        <end position="412"/>
    </location>
</feature>
<dbReference type="PROSITE" id="PS50111">
    <property type="entry name" value="CHEMOTAXIS_TRANSDUC_2"/>
    <property type="match status" value="1"/>
</dbReference>
<reference evidence="9 10" key="1">
    <citation type="submission" date="2018-11" db="EMBL/GenBank/DDBJ databases">
        <authorList>
            <person name="Ye M.-Q."/>
            <person name="Du Z.-J."/>
        </authorList>
    </citation>
    <scope>NUCLEOTIDE SEQUENCE [LARGE SCALE GENOMIC DNA]</scope>
    <source>
        <strain evidence="9 10">U0105</strain>
    </source>
</reference>
<evidence type="ECO:0000256" key="4">
    <source>
        <dbReference type="PROSITE-ProRule" id="PRU00284"/>
    </source>
</evidence>
<dbReference type="PROSITE" id="PS50885">
    <property type="entry name" value="HAMP"/>
    <property type="match status" value="1"/>
</dbReference>
<dbReference type="GO" id="GO:0016020">
    <property type="term" value="C:membrane"/>
    <property type="evidence" value="ECO:0007669"/>
    <property type="project" value="UniProtKB-SubCell"/>
</dbReference>
<dbReference type="Proteomes" id="UP000275281">
    <property type="component" value="Unassembled WGS sequence"/>
</dbReference>
<dbReference type="AlphaFoldDB" id="A0A3N5Z9G0"/>
<feature type="transmembrane region" description="Helical" evidence="6">
    <location>
        <begin position="9"/>
        <end position="29"/>
    </location>
</feature>
<dbReference type="PANTHER" id="PTHR32089:SF120">
    <property type="entry name" value="METHYL-ACCEPTING CHEMOTAXIS PROTEIN TLPQ"/>
    <property type="match status" value="1"/>
</dbReference>
<evidence type="ECO:0000256" key="1">
    <source>
        <dbReference type="ARBA" id="ARBA00004370"/>
    </source>
</evidence>
<dbReference type="FunFam" id="1.10.287.950:FF:000001">
    <property type="entry name" value="Methyl-accepting chemotaxis sensory transducer"/>
    <property type="match status" value="1"/>
</dbReference>
<dbReference type="InterPro" id="IPR003660">
    <property type="entry name" value="HAMP_dom"/>
</dbReference>
<feature type="compositionally biased region" description="Low complexity" evidence="5">
    <location>
        <begin position="399"/>
        <end position="412"/>
    </location>
</feature>
<organism evidence="9 10">
    <name type="scientific">Alteromonas sediminis</name>
    <dbReference type="NCBI Taxonomy" id="2259342"/>
    <lineage>
        <taxon>Bacteria</taxon>
        <taxon>Pseudomonadati</taxon>
        <taxon>Pseudomonadota</taxon>
        <taxon>Gammaproteobacteria</taxon>
        <taxon>Alteromonadales</taxon>
        <taxon>Alteromonadaceae</taxon>
        <taxon>Alteromonas/Salinimonas group</taxon>
        <taxon>Alteromonas</taxon>
    </lineage>
</organism>
<comment type="similarity">
    <text evidence="3">Belongs to the methyl-accepting chemotaxis (MCP) protein family.</text>
</comment>
<keyword evidence="10" id="KW-1185">Reference proteome</keyword>